<feature type="compositionally biased region" description="Polar residues" evidence="1">
    <location>
        <begin position="79"/>
        <end position="96"/>
    </location>
</feature>
<keyword evidence="2" id="KW-0732">Signal</keyword>
<protein>
    <submittedName>
        <fullName evidence="3">Uncharacterized protein</fullName>
    </submittedName>
</protein>
<reference evidence="3 4" key="1">
    <citation type="journal article" date="2023" name="Life. Sci Alliance">
        <title>Evolutionary insights into 3D genome organization and epigenetic landscape of Vigna mungo.</title>
        <authorList>
            <person name="Junaid A."/>
            <person name="Singh B."/>
            <person name="Bhatia S."/>
        </authorList>
    </citation>
    <scope>NUCLEOTIDE SEQUENCE [LARGE SCALE GENOMIC DNA]</scope>
    <source>
        <strain evidence="3">Urdbean</strain>
    </source>
</reference>
<feature type="signal peptide" evidence="2">
    <location>
        <begin position="1"/>
        <end position="20"/>
    </location>
</feature>
<feature type="compositionally biased region" description="Low complexity" evidence="1">
    <location>
        <begin position="97"/>
        <end position="116"/>
    </location>
</feature>
<evidence type="ECO:0000313" key="4">
    <source>
        <dbReference type="Proteomes" id="UP001374535"/>
    </source>
</evidence>
<accession>A0AAQ3NX43</accession>
<dbReference type="AlphaFoldDB" id="A0AAQ3NX43"/>
<dbReference type="Proteomes" id="UP001374535">
    <property type="component" value="Chromosome 4"/>
</dbReference>
<organism evidence="3 4">
    <name type="scientific">Vigna mungo</name>
    <name type="common">Black gram</name>
    <name type="synonym">Phaseolus mungo</name>
    <dbReference type="NCBI Taxonomy" id="3915"/>
    <lineage>
        <taxon>Eukaryota</taxon>
        <taxon>Viridiplantae</taxon>
        <taxon>Streptophyta</taxon>
        <taxon>Embryophyta</taxon>
        <taxon>Tracheophyta</taxon>
        <taxon>Spermatophyta</taxon>
        <taxon>Magnoliopsida</taxon>
        <taxon>eudicotyledons</taxon>
        <taxon>Gunneridae</taxon>
        <taxon>Pentapetalae</taxon>
        <taxon>rosids</taxon>
        <taxon>fabids</taxon>
        <taxon>Fabales</taxon>
        <taxon>Fabaceae</taxon>
        <taxon>Papilionoideae</taxon>
        <taxon>50 kb inversion clade</taxon>
        <taxon>NPAAA clade</taxon>
        <taxon>indigoferoid/millettioid clade</taxon>
        <taxon>Phaseoleae</taxon>
        <taxon>Vigna</taxon>
    </lineage>
</organism>
<evidence type="ECO:0000313" key="3">
    <source>
        <dbReference type="EMBL" id="WVZ15968.1"/>
    </source>
</evidence>
<dbReference type="EMBL" id="CP144697">
    <property type="protein sequence ID" value="WVZ15968.1"/>
    <property type="molecule type" value="Genomic_DNA"/>
</dbReference>
<name>A0AAQ3NX43_VIGMU</name>
<feature type="region of interest" description="Disordered" evidence="1">
    <location>
        <begin position="79"/>
        <end position="124"/>
    </location>
</feature>
<evidence type="ECO:0000256" key="2">
    <source>
        <dbReference type="SAM" id="SignalP"/>
    </source>
</evidence>
<gene>
    <name evidence="3" type="ORF">V8G54_013534</name>
</gene>
<keyword evidence="4" id="KW-1185">Reference proteome</keyword>
<proteinExistence type="predicted"/>
<evidence type="ECO:0000256" key="1">
    <source>
        <dbReference type="SAM" id="MobiDB-lite"/>
    </source>
</evidence>
<feature type="chain" id="PRO_5042978644" evidence="2">
    <location>
        <begin position="21"/>
        <end position="193"/>
    </location>
</feature>
<sequence length="193" mass="20298">MVFLMITCSVSLFLFSLTSTLILPSSSSSHVSFKHLVSVSGSITQSSGSDESANEAAVNNTSLNLPVVELNVHRVLSTRNQHVSKTNSSQGSNSKESPAPSKAPLVAPSLSPSSIPTETTQGTPLGKHQFWKSKVIIGVASGGVTHSLLSVLCNSSNASSSNYMSCELHHFVYASGSKPLKNLKQSWGCLHGV</sequence>